<gene>
    <name evidence="10" type="ORF">UFOPK1807_00505</name>
</gene>
<dbReference type="PANTHER" id="PTHR43706:SF47">
    <property type="entry name" value="EXTERNAL NADH-UBIQUINONE OXIDOREDUCTASE 1, MITOCHONDRIAL-RELATED"/>
    <property type="match status" value="1"/>
</dbReference>
<keyword evidence="8" id="KW-0812">Transmembrane</keyword>
<sequence length="415" mass="45361">MSTSTRKSATKPRVVILGAGFGGLTAARALAGKADVIVVDRHNYQTFLPLLYQVSTAGLAADHVVHPVRGALRKSDVKFRMGSPISIDHRNKSIKLDSSEILEFDHLIVALGSATADFGVPGVEEHGLGMKNVHEAITIRAEVMRRFEDLCRFEDETRLSISVVGGGPTGVEMAGALAELKRGPLHNDMAHAAEHMDIYLLEAGPRILPMFAESLSNRATRDLQKLGVIVKTNTAVREVKSRQILLKEGDPIPAEVTIWAAGVKGEPTAEVLNLPIVGTRVDVDPTLQVVHYPHIWAIGDISGARGADGRFLPMVAPVALQQGKFVAKQILDLTAGKALRNFKYRDKGSMATIGRNKAIVQVKNFKLVGAPAWFAWLFLHLFYLLGGRNKIGTIADWTWNYVTFDRGNRHIMDTM</sequence>
<name>A0A6J6G8A1_9ZZZZ</name>
<evidence type="ECO:0000256" key="2">
    <source>
        <dbReference type="ARBA" id="ARBA00012637"/>
    </source>
</evidence>
<reference evidence="10" key="1">
    <citation type="submission" date="2020-05" db="EMBL/GenBank/DDBJ databases">
        <authorList>
            <person name="Chiriac C."/>
            <person name="Salcher M."/>
            <person name="Ghai R."/>
            <person name="Kavagutti S V."/>
        </authorList>
    </citation>
    <scope>NUCLEOTIDE SEQUENCE</scope>
</reference>
<keyword evidence="8" id="KW-1133">Transmembrane helix</keyword>
<evidence type="ECO:0000256" key="6">
    <source>
        <dbReference type="ARBA" id="ARBA00023027"/>
    </source>
</evidence>
<feature type="transmembrane region" description="Helical" evidence="8">
    <location>
        <begin position="365"/>
        <end position="385"/>
    </location>
</feature>
<keyword evidence="5" id="KW-0560">Oxidoreductase</keyword>
<evidence type="ECO:0000256" key="1">
    <source>
        <dbReference type="ARBA" id="ARBA00005272"/>
    </source>
</evidence>
<dbReference type="EC" id="1.6.5.9" evidence="2"/>
<comment type="catalytic activity">
    <reaction evidence="7">
        <text>a quinone + NADH + H(+) = a quinol + NAD(+)</text>
        <dbReference type="Rhea" id="RHEA:46160"/>
        <dbReference type="ChEBI" id="CHEBI:15378"/>
        <dbReference type="ChEBI" id="CHEBI:24646"/>
        <dbReference type="ChEBI" id="CHEBI:57540"/>
        <dbReference type="ChEBI" id="CHEBI:57945"/>
        <dbReference type="ChEBI" id="CHEBI:132124"/>
        <dbReference type="EC" id="1.6.5.9"/>
    </reaction>
</comment>
<dbReference type="SUPFAM" id="SSF51905">
    <property type="entry name" value="FAD/NAD(P)-binding domain"/>
    <property type="match status" value="1"/>
</dbReference>
<evidence type="ECO:0000256" key="7">
    <source>
        <dbReference type="ARBA" id="ARBA00047599"/>
    </source>
</evidence>
<evidence type="ECO:0000259" key="9">
    <source>
        <dbReference type="Pfam" id="PF07992"/>
    </source>
</evidence>
<keyword evidence="6" id="KW-0520">NAD</keyword>
<dbReference type="GO" id="GO:0050136">
    <property type="term" value="F:NADH dehydrogenase (quinone) (non-electrogenic) activity"/>
    <property type="evidence" value="ECO:0007669"/>
    <property type="project" value="UniProtKB-EC"/>
</dbReference>
<evidence type="ECO:0000313" key="10">
    <source>
        <dbReference type="EMBL" id="CAB4595325.1"/>
    </source>
</evidence>
<evidence type="ECO:0000256" key="5">
    <source>
        <dbReference type="ARBA" id="ARBA00023002"/>
    </source>
</evidence>
<evidence type="ECO:0000256" key="8">
    <source>
        <dbReference type="SAM" id="Phobius"/>
    </source>
</evidence>
<dbReference type="InterPro" id="IPR023753">
    <property type="entry name" value="FAD/NAD-binding_dom"/>
</dbReference>
<dbReference type="AlphaFoldDB" id="A0A6J6G8A1"/>
<accession>A0A6J6G8A1</accession>
<feature type="domain" description="FAD/NAD(P)-binding" evidence="9">
    <location>
        <begin position="13"/>
        <end position="323"/>
    </location>
</feature>
<dbReference type="Pfam" id="PF07992">
    <property type="entry name" value="Pyr_redox_2"/>
    <property type="match status" value="1"/>
</dbReference>
<evidence type="ECO:0000256" key="4">
    <source>
        <dbReference type="ARBA" id="ARBA00022827"/>
    </source>
</evidence>
<dbReference type="InterPro" id="IPR045024">
    <property type="entry name" value="NDH-2"/>
</dbReference>
<keyword evidence="3" id="KW-0285">Flavoprotein</keyword>
<dbReference type="PRINTS" id="PR00368">
    <property type="entry name" value="FADPNR"/>
</dbReference>
<dbReference type="PRINTS" id="PR00411">
    <property type="entry name" value="PNDRDTASEI"/>
</dbReference>
<dbReference type="InterPro" id="IPR036188">
    <property type="entry name" value="FAD/NAD-bd_sf"/>
</dbReference>
<keyword evidence="4" id="KW-0274">FAD</keyword>
<proteinExistence type="inferred from homology"/>
<dbReference type="EMBL" id="CAEZUI010000046">
    <property type="protein sequence ID" value="CAB4595325.1"/>
    <property type="molecule type" value="Genomic_DNA"/>
</dbReference>
<keyword evidence="8" id="KW-0472">Membrane</keyword>
<protein>
    <recommendedName>
        <fullName evidence="2">NADH:ubiquinone reductase (non-electrogenic)</fullName>
        <ecNumber evidence="2">1.6.5.9</ecNumber>
    </recommendedName>
</protein>
<dbReference type="Gene3D" id="3.50.50.100">
    <property type="match status" value="1"/>
</dbReference>
<comment type="similarity">
    <text evidence="1">Belongs to the NADH dehydrogenase family.</text>
</comment>
<organism evidence="10">
    <name type="scientific">freshwater metagenome</name>
    <dbReference type="NCBI Taxonomy" id="449393"/>
    <lineage>
        <taxon>unclassified sequences</taxon>
        <taxon>metagenomes</taxon>
        <taxon>ecological metagenomes</taxon>
    </lineage>
</organism>
<evidence type="ECO:0000256" key="3">
    <source>
        <dbReference type="ARBA" id="ARBA00022630"/>
    </source>
</evidence>
<dbReference type="PANTHER" id="PTHR43706">
    <property type="entry name" value="NADH DEHYDROGENASE"/>
    <property type="match status" value="1"/>
</dbReference>